<reference evidence="1 2" key="1">
    <citation type="submission" date="2018-08" db="EMBL/GenBank/DDBJ databases">
        <title>Genome and evolution of the arbuscular mycorrhizal fungus Diversispora epigaea (formerly Glomus versiforme) and its bacterial endosymbionts.</title>
        <authorList>
            <person name="Sun X."/>
            <person name="Fei Z."/>
            <person name="Harrison M."/>
        </authorList>
    </citation>
    <scope>NUCLEOTIDE SEQUENCE [LARGE SCALE GENOMIC DNA]</scope>
    <source>
        <strain evidence="1 2">IT104</strain>
    </source>
</reference>
<protein>
    <recommendedName>
        <fullName evidence="3">TLDc domain-containing protein</fullName>
    </recommendedName>
</protein>
<evidence type="ECO:0000313" key="1">
    <source>
        <dbReference type="EMBL" id="RHZ44950.1"/>
    </source>
</evidence>
<gene>
    <name evidence="1" type="ORF">Glove_707g68</name>
</gene>
<comment type="caution">
    <text evidence="1">The sequence shown here is derived from an EMBL/GenBank/DDBJ whole genome shotgun (WGS) entry which is preliminary data.</text>
</comment>
<keyword evidence="2" id="KW-1185">Reference proteome</keyword>
<dbReference type="EMBL" id="PQFF01000563">
    <property type="protein sequence ID" value="RHZ44950.1"/>
    <property type="molecule type" value="Genomic_DNA"/>
</dbReference>
<organism evidence="1 2">
    <name type="scientific">Diversispora epigaea</name>
    <dbReference type="NCBI Taxonomy" id="1348612"/>
    <lineage>
        <taxon>Eukaryota</taxon>
        <taxon>Fungi</taxon>
        <taxon>Fungi incertae sedis</taxon>
        <taxon>Mucoromycota</taxon>
        <taxon>Glomeromycotina</taxon>
        <taxon>Glomeromycetes</taxon>
        <taxon>Diversisporales</taxon>
        <taxon>Diversisporaceae</taxon>
        <taxon>Diversispora</taxon>
    </lineage>
</organism>
<sequence length="73" mass="8754">MKFHISFKEDKHGPYLETKEFMMKSMKSDVSNFIPNVYHTSSFNNNNYEKPIRLSSDELFIIDYEIFTVIKTH</sequence>
<accession>A0A397GA29</accession>
<dbReference type="Proteomes" id="UP000266861">
    <property type="component" value="Unassembled WGS sequence"/>
</dbReference>
<proteinExistence type="predicted"/>
<dbReference type="AlphaFoldDB" id="A0A397GA29"/>
<name>A0A397GA29_9GLOM</name>
<evidence type="ECO:0008006" key="3">
    <source>
        <dbReference type="Google" id="ProtNLM"/>
    </source>
</evidence>
<dbReference type="OrthoDB" id="25620at2759"/>
<evidence type="ECO:0000313" key="2">
    <source>
        <dbReference type="Proteomes" id="UP000266861"/>
    </source>
</evidence>